<keyword evidence="8" id="KW-0963">Cytoplasm</keyword>
<dbReference type="InterPro" id="IPR011356">
    <property type="entry name" value="Leucine_aapep/pepB"/>
</dbReference>
<dbReference type="Pfam" id="PF00883">
    <property type="entry name" value="Peptidase_M17"/>
    <property type="match status" value="1"/>
</dbReference>
<feature type="binding site" evidence="8">
    <location>
        <position position="291"/>
    </location>
    <ligand>
        <name>Mn(2+)</name>
        <dbReference type="ChEBI" id="CHEBI:29035"/>
        <label>2</label>
    </ligand>
</feature>
<evidence type="ECO:0000256" key="4">
    <source>
        <dbReference type="ARBA" id="ARBA00022438"/>
    </source>
</evidence>
<dbReference type="HAMAP" id="MF_00181">
    <property type="entry name" value="Cytosol_peptidase_M17"/>
    <property type="match status" value="1"/>
</dbReference>
<keyword evidence="6 8" id="KW-0378">Hydrolase</keyword>
<dbReference type="EC" id="3.4.11.10" evidence="8"/>
<accession>A0A7K1LHY5</accession>
<gene>
    <name evidence="8" type="primary">pepA</name>
    <name evidence="10" type="ORF">GMA10_05510</name>
</gene>
<proteinExistence type="inferred from homology"/>
<dbReference type="Gene3D" id="3.40.220.10">
    <property type="entry name" value="Leucine Aminopeptidase, subunit E, domain 1"/>
    <property type="match status" value="1"/>
</dbReference>
<dbReference type="PANTHER" id="PTHR11963">
    <property type="entry name" value="LEUCINE AMINOPEPTIDASE-RELATED"/>
    <property type="match status" value="1"/>
</dbReference>
<evidence type="ECO:0000256" key="2">
    <source>
        <dbReference type="ARBA" id="ARBA00000967"/>
    </source>
</evidence>
<feature type="domain" description="Cytosol aminopeptidase" evidence="9">
    <location>
        <begin position="348"/>
        <end position="355"/>
    </location>
</feature>
<dbReference type="EMBL" id="WOGT01000002">
    <property type="protein sequence ID" value="MUN54673.1"/>
    <property type="molecule type" value="Genomic_DNA"/>
</dbReference>
<comment type="function">
    <text evidence="7 8">Presumably involved in the processing and regular turnover of intracellular proteins. Catalyzes the removal of unsubstituted N-terminal amino acids from various peptides.</text>
</comment>
<feature type="binding site" evidence="8">
    <location>
        <position position="350"/>
    </location>
    <ligand>
        <name>Mn(2+)</name>
        <dbReference type="ChEBI" id="CHEBI:29035"/>
        <label>1</label>
    </ligand>
</feature>
<comment type="subcellular location">
    <subcellularLocation>
        <location evidence="8">Cytoplasm</location>
    </subcellularLocation>
</comment>
<name>A0A7K1LHY5_9MICC</name>
<keyword evidence="5 8" id="KW-0645">Protease</keyword>
<comment type="caution">
    <text evidence="10">The sequence shown here is derived from an EMBL/GenBank/DDBJ whole genome shotgun (WGS) entry which is preliminary data.</text>
</comment>
<feature type="binding site" evidence="8">
    <location>
        <position position="352"/>
    </location>
    <ligand>
        <name>Mn(2+)</name>
        <dbReference type="ChEBI" id="CHEBI:29035"/>
        <label>2</label>
    </ligand>
</feature>
<evidence type="ECO:0000313" key="11">
    <source>
        <dbReference type="Proteomes" id="UP000462152"/>
    </source>
</evidence>
<dbReference type="Proteomes" id="UP000462152">
    <property type="component" value="Unassembled WGS sequence"/>
</dbReference>
<comment type="similarity">
    <text evidence="3 8">Belongs to the peptidase M17 family.</text>
</comment>
<dbReference type="GO" id="GO:0070006">
    <property type="term" value="F:metalloaminopeptidase activity"/>
    <property type="evidence" value="ECO:0007669"/>
    <property type="project" value="InterPro"/>
</dbReference>
<evidence type="ECO:0000256" key="8">
    <source>
        <dbReference type="HAMAP-Rule" id="MF_00181"/>
    </source>
</evidence>
<organism evidence="10 11">
    <name type="scientific">Rothia koreensis</name>
    <dbReference type="NCBI Taxonomy" id="592378"/>
    <lineage>
        <taxon>Bacteria</taxon>
        <taxon>Bacillati</taxon>
        <taxon>Actinomycetota</taxon>
        <taxon>Actinomycetes</taxon>
        <taxon>Micrococcales</taxon>
        <taxon>Micrococcaceae</taxon>
        <taxon>Rothia</taxon>
    </lineage>
</organism>
<dbReference type="PRINTS" id="PR00481">
    <property type="entry name" value="LAMNOPPTDASE"/>
</dbReference>
<dbReference type="NCBIfam" id="NF002073">
    <property type="entry name" value="PRK00913.1-2"/>
    <property type="match status" value="1"/>
</dbReference>
<protein>
    <recommendedName>
        <fullName evidence="8">Probable cytosol aminopeptidase</fullName>
        <ecNumber evidence="8">3.4.11.1</ecNumber>
    </recommendedName>
    <alternativeName>
        <fullName evidence="8">Leucine aminopeptidase</fullName>
        <shortName evidence="8">LAP</shortName>
        <ecNumber evidence="8">3.4.11.10</ecNumber>
    </alternativeName>
    <alternativeName>
        <fullName evidence="8">Leucyl aminopeptidase</fullName>
    </alternativeName>
</protein>
<evidence type="ECO:0000256" key="7">
    <source>
        <dbReference type="ARBA" id="ARBA00049972"/>
    </source>
</evidence>
<keyword evidence="8" id="KW-0479">Metal-binding</keyword>
<dbReference type="GO" id="GO:0005737">
    <property type="term" value="C:cytoplasm"/>
    <property type="evidence" value="ECO:0007669"/>
    <property type="project" value="UniProtKB-SubCell"/>
</dbReference>
<keyword evidence="4 8" id="KW-0031">Aminopeptidase</keyword>
<feature type="binding site" evidence="8">
    <location>
        <position position="352"/>
    </location>
    <ligand>
        <name>Mn(2+)</name>
        <dbReference type="ChEBI" id="CHEBI:29035"/>
        <label>1</label>
    </ligand>
</feature>
<dbReference type="InterPro" id="IPR008283">
    <property type="entry name" value="Peptidase_M17_N"/>
</dbReference>
<feature type="binding site" evidence="8">
    <location>
        <position position="268"/>
    </location>
    <ligand>
        <name>Mn(2+)</name>
        <dbReference type="ChEBI" id="CHEBI:29035"/>
        <label>2</label>
    </ligand>
</feature>
<dbReference type="AlphaFoldDB" id="A0A7K1LHY5"/>
<evidence type="ECO:0000313" key="10">
    <source>
        <dbReference type="EMBL" id="MUN54673.1"/>
    </source>
</evidence>
<dbReference type="GO" id="GO:0006508">
    <property type="term" value="P:proteolysis"/>
    <property type="evidence" value="ECO:0007669"/>
    <property type="project" value="UniProtKB-KW"/>
</dbReference>
<evidence type="ECO:0000259" key="9">
    <source>
        <dbReference type="PROSITE" id="PS00631"/>
    </source>
</evidence>
<dbReference type="PANTHER" id="PTHR11963:SF23">
    <property type="entry name" value="CYTOSOL AMINOPEPTIDASE"/>
    <property type="match status" value="1"/>
</dbReference>
<feature type="binding site" evidence="8">
    <location>
        <position position="273"/>
    </location>
    <ligand>
        <name>Mn(2+)</name>
        <dbReference type="ChEBI" id="CHEBI:29035"/>
        <label>1</label>
    </ligand>
</feature>
<dbReference type="SUPFAM" id="SSF52949">
    <property type="entry name" value="Macro domain-like"/>
    <property type="match status" value="1"/>
</dbReference>
<comment type="cofactor">
    <cofactor evidence="8">
        <name>Mn(2+)</name>
        <dbReference type="ChEBI" id="CHEBI:29035"/>
    </cofactor>
    <text evidence="8">Binds 2 manganese ions per subunit.</text>
</comment>
<feature type="binding site" evidence="8">
    <location>
        <position position="273"/>
    </location>
    <ligand>
        <name>Mn(2+)</name>
        <dbReference type="ChEBI" id="CHEBI:29035"/>
        <label>2</label>
    </ligand>
</feature>
<keyword evidence="8" id="KW-0464">Manganese</keyword>
<dbReference type="GO" id="GO:0030145">
    <property type="term" value="F:manganese ion binding"/>
    <property type="evidence" value="ECO:0007669"/>
    <property type="project" value="UniProtKB-UniRule"/>
</dbReference>
<dbReference type="PROSITE" id="PS00631">
    <property type="entry name" value="CYTOSOL_AP"/>
    <property type="match status" value="1"/>
</dbReference>
<dbReference type="EC" id="3.4.11.1" evidence="8"/>
<evidence type="ECO:0000256" key="5">
    <source>
        <dbReference type="ARBA" id="ARBA00022670"/>
    </source>
</evidence>
<keyword evidence="11" id="KW-1185">Reference proteome</keyword>
<dbReference type="RefSeq" id="WP_129315823.1">
    <property type="nucleotide sequence ID" value="NZ_NOIQ01000012.1"/>
</dbReference>
<feature type="active site" evidence="8">
    <location>
        <position position="354"/>
    </location>
</feature>
<dbReference type="Gene3D" id="3.40.630.10">
    <property type="entry name" value="Zn peptidases"/>
    <property type="match status" value="1"/>
</dbReference>
<dbReference type="InterPro" id="IPR043472">
    <property type="entry name" value="Macro_dom-like"/>
</dbReference>
<reference evidence="10 11" key="1">
    <citation type="submission" date="2019-12" db="EMBL/GenBank/DDBJ databases">
        <authorList>
            <person name="Li J."/>
            <person name="Shi Y."/>
            <person name="Xu G."/>
            <person name="Xiao D."/>
            <person name="Ran X."/>
        </authorList>
    </citation>
    <scope>NUCLEOTIDE SEQUENCE [LARGE SCALE GENOMIC DNA]</scope>
    <source>
        <strain evidence="10 11">JCM 15915</strain>
    </source>
</reference>
<dbReference type="InterPro" id="IPR000819">
    <property type="entry name" value="Peptidase_M17_C"/>
</dbReference>
<sequence>MTESTDLAFSVISPDADVIEAQALVIGVVKGDNGPELAPSVLDADSADAIEASLEDLGVTGAEDSLQRLPGYGDEGPGLIALAGLGSLPRTGPGRLDALRSAAGSAVRQLIGLDSVALNLPAETLSEVAALAEGAAYGAFFDPGQRTDEEIRSRRPVSDVAIVSGIDREAADEALARALVLGEAVDNARRLVNQAPNDLYPETFADRAVERVSGIDHVTCEILDEKDLEAGGFGGILGVGRGSARTPRLVKVDYNPDNARKSVALVGKGITFDSGGISLKPGASMMTMKCDMGGAAAVLNAVAAAGELELPVRVTGYLCIAENMPSGTATKPNDVLSMRGGKTVEVLNTDAEGRLVMADGLAYASESDPDYLLDVATLTGAQMVALGTRHSAVMGEEELRGRVIEASERAGEQFWPMPLPAHMRGELNTEAADLKNIGAGRNGGMLIAGLFLQEFVGESEGKKIPWAHLDIAGPAYNEGSPYGFVPKNGTGASVSTLVSLIEDLAD</sequence>
<evidence type="ECO:0000256" key="1">
    <source>
        <dbReference type="ARBA" id="ARBA00000135"/>
    </source>
</evidence>
<feature type="active site" evidence="8">
    <location>
        <position position="280"/>
    </location>
</feature>
<dbReference type="Pfam" id="PF02789">
    <property type="entry name" value="Peptidase_M17_N"/>
    <property type="match status" value="1"/>
</dbReference>
<dbReference type="SUPFAM" id="SSF53187">
    <property type="entry name" value="Zn-dependent exopeptidases"/>
    <property type="match status" value="1"/>
</dbReference>
<dbReference type="OrthoDB" id="9809354at2"/>
<comment type="catalytic activity">
    <reaction evidence="2 8">
        <text>Release of an N-terminal amino acid, preferentially leucine, but not glutamic or aspartic acids.</text>
        <dbReference type="EC" id="3.4.11.10"/>
    </reaction>
</comment>
<dbReference type="CDD" id="cd00433">
    <property type="entry name" value="Peptidase_M17"/>
    <property type="match status" value="1"/>
</dbReference>
<comment type="catalytic activity">
    <reaction evidence="1 8">
        <text>Release of an N-terminal amino acid, Xaa-|-Yaa-, in which Xaa is preferably Leu, but may be other amino acids including Pro although not Arg or Lys, and Yaa may be Pro. Amino acid amides and methyl esters are also readily hydrolyzed, but rates on arylamides are exceedingly low.</text>
        <dbReference type="EC" id="3.4.11.1"/>
    </reaction>
</comment>
<dbReference type="InterPro" id="IPR023042">
    <property type="entry name" value="Peptidase_M17_leu_NH2_pept"/>
</dbReference>
<evidence type="ECO:0000256" key="6">
    <source>
        <dbReference type="ARBA" id="ARBA00022801"/>
    </source>
</evidence>
<evidence type="ECO:0000256" key="3">
    <source>
        <dbReference type="ARBA" id="ARBA00009528"/>
    </source>
</evidence>